<dbReference type="EMBL" id="JAKGCU010000016">
    <property type="protein sequence ID" value="MCF3939937.1"/>
    <property type="molecule type" value="Genomic_DNA"/>
</dbReference>
<dbReference type="RefSeq" id="WP_235724663.1">
    <property type="nucleotide sequence ID" value="NZ_JAKGCU010000016.1"/>
</dbReference>
<reference evidence="1" key="1">
    <citation type="submission" date="2022-01" db="EMBL/GenBank/DDBJ databases">
        <title>Gordonia xiamenensis sp. nov., isolated from surface seawater in Xiamen.</title>
        <authorList>
            <person name="He Y.F."/>
        </authorList>
    </citation>
    <scope>NUCLEOTIDE SEQUENCE</scope>
    <source>
        <strain evidence="1">GW1C4-4</strain>
    </source>
</reference>
<gene>
    <name evidence="1" type="ORF">L1892_16290</name>
</gene>
<accession>A0ABS9DMX1</accession>
<evidence type="ECO:0008006" key="3">
    <source>
        <dbReference type="Google" id="ProtNLM"/>
    </source>
</evidence>
<protein>
    <recommendedName>
        <fullName evidence="3">Bacteriophage protein</fullName>
    </recommendedName>
</protein>
<keyword evidence="2" id="KW-1185">Reference proteome</keyword>
<proteinExistence type="predicted"/>
<evidence type="ECO:0000313" key="1">
    <source>
        <dbReference type="EMBL" id="MCF3939937.1"/>
    </source>
</evidence>
<sequence>MSDPNTPEHVIAEAAETITDECVNRLREAGYEVVKLPKPGEFSPDGAHWNDYPFVVQKGTDIFVGAKFEYVYEINSTEARNVAASLLAAARAAEEQGDQS</sequence>
<dbReference type="Proteomes" id="UP001108089">
    <property type="component" value="Unassembled WGS sequence"/>
</dbReference>
<name>A0ABS9DMX1_9ACTN</name>
<comment type="caution">
    <text evidence="1">The sequence shown here is derived from an EMBL/GenBank/DDBJ whole genome shotgun (WGS) entry which is preliminary data.</text>
</comment>
<organism evidence="1 2">
    <name type="scientific">Gordonia tangerina</name>
    <dbReference type="NCBI Taxonomy" id="2911060"/>
    <lineage>
        <taxon>Bacteria</taxon>
        <taxon>Bacillati</taxon>
        <taxon>Actinomycetota</taxon>
        <taxon>Actinomycetes</taxon>
        <taxon>Mycobacteriales</taxon>
        <taxon>Gordoniaceae</taxon>
        <taxon>Gordonia</taxon>
    </lineage>
</organism>
<evidence type="ECO:0000313" key="2">
    <source>
        <dbReference type="Proteomes" id="UP001108089"/>
    </source>
</evidence>